<dbReference type="Proteomes" id="UP001632038">
    <property type="component" value="Unassembled WGS sequence"/>
</dbReference>
<comment type="caution">
    <text evidence="2">The sequence shown here is derived from an EMBL/GenBank/DDBJ whole genome shotgun (WGS) entry which is preliminary data.</text>
</comment>
<protein>
    <recommendedName>
        <fullName evidence="4">ATP synthase CF0 subunit I</fullName>
    </recommendedName>
</protein>
<organism evidence="2 3">
    <name type="scientific">Castilleja foliolosa</name>
    <dbReference type="NCBI Taxonomy" id="1961234"/>
    <lineage>
        <taxon>Eukaryota</taxon>
        <taxon>Viridiplantae</taxon>
        <taxon>Streptophyta</taxon>
        <taxon>Embryophyta</taxon>
        <taxon>Tracheophyta</taxon>
        <taxon>Spermatophyta</taxon>
        <taxon>Magnoliopsida</taxon>
        <taxon>eudicotyledons</taxon>
        <taxon>Gunneridae</taxon>
        <taxon>Pentapetalae</taxon>
        <taxon>asterids</taxon>
        <taxon>lamiids</taxon>
        <taxon>Lamiales</taxon>
        <taxon>Orobanchaceae</taxon>
        <taxon>Pedicularideae</taxon>
        <taxon>Castillejinae</taxon>
        <taxon>Castilleja</taxon>
    </lineage>
</organism>
<accession>A0ABD3C1U3</accession>
<evidence type="ECO:0000313" key="3">
    <source>
        <dbReference type="Proteomes" id="UP001632038"/>
    </source>
</evidence>
<dbReference type="Pfam" id="PF07047">
    <property type="entry name" value="OPA3"/>
    <property type="match status" value="1"/>
</dbReference>
<gene>
    <name evidence="2" type="ORF">CASFOL_032348</name>
</gene>
<reference evidence="3" key="1">
    <citation type="journal article" date="2024" name="IScience">
        <title>Strigolactones Initiate the Formation of Haustorium-like Structures in Castilleja.</title>
        <authorList>
            <person name="Buerger M."/>
            <person name="Peterson D."/>
            <person name="Chory J."/>
        </authorList>
    </citation>
    <scope>NUCLEOTIDE SEQUENCE [LARGE SCALE GENOMIC DNA]</scope>
</reference>
<evidence type="ECO:0000313" key="2">
    <source>
        <dbReference type="EMBL" id="KAL3623532.1"/>
    </source>
</evidence>
<feature type="coiled-coil region" evidence="1">
    <location>
        <begin position="72"/>
        <end position="106"/>
    </location>
</feature>
<evidence type="ECO:0008006" key="4">
    <source>
        <dbReference type="Google" id="ProtNLM"/>
    </source>
</evidence>
<keyword evidence="3" id="KW-1185">Reference proteome</keyword>
<keyword evidence="1" id="KW-0175">Coiled coil</keyword>
<name>A0ABD3C1U3_9LAMI</name>
<proteinExistence type="predicted"/>
<dbReference type="EMBL" id="JAVIJP010000054">
    <property type="protein sequence ID" value="KAL3623532.1"/>
    <property type="molecule type" value="Genomic_DNA"/>
</dbReference>
<dbReference type="InterPro" id="IPR010754">
    <property type="entry name" value="OPA3-like"/>
</dbReference>
<evidence type="ECO:0000256" key="1">
    <source>
        <dbReference type="SAM" id="Coils"/>
    </source>
</evidence>
<dbReference type="AlphaFoldDB" id="A0ABD3C1U3"/>
<sequence length="131" mass="15039">MRTIAIKGGQADHILKTNMQRFVSGNSLGIDVKPLTDTESIMSSADISSRLFFFSVGSLFYFYENYKKEKDLKEKQVEFDSVKTQVDKLKVDVESLKEQAMKADIQAMKVDVLLLRAGIRREGRWRRSVLE</sequence>